<protein>
    <submittedName>
        <fullName evidence="1">Uncharacterized protein</fullName>
    </submittedName>
</protein>
<gene>
    <name evidence="1" type="ORF">A2774_00465</name>
</gene>
<dbReference type="Proteomes" id="UP000177208">
    <property type="component" value="Unassembled WGS sequence"/>
</dbReference>
<organism evidence="1 2">
    <name type="scientific">Candidatus Roizmanbacteria bacterium RIFCSPHIGHO2_01_FULL_39_12c</name>
    <dbReference type="NCBI Taxonomy" id="1802031"/>
    <lineage>
        <taxon>Bacteria</taxon>
        <taxon>Candidatus Roizmaniibacteriota</taxon>
    </lineage>
</organism>
<accession>A0A1F7GDP0</accession>
<dbReference type="AlphaFoldDB" id="A0A1F7GDP0"/>
<comment type="caution">
    <text evidence="1">The sequence shown here is derived from an EMBL/GenBank/DDBJ whole genome shotgun (WGS) entry which is preliminary data.</text>
</comment>
<evidence type="ECO:0000313" key="2">
    <source>
        <dbReference type="Proteomes" id="UP000177208"/>
    </source>
</evidence>
<reference evidence="1 2" key="1">
    <citation type="journal article" date="2016" name="Nat. Commun.">
        <title>Thousands of microbial genomes shed light on interconnected biogeochemical processes in an aquifer system.</title>
        <authorList>
            <person name="Anantharaman K."/>
            <person name="Brown C.T."/>
            <person name="Hug L.A."/>
            <person name="Sharon I."/>
            <person name="Castelle C.J."/>
            <person name="Probst A.J."/>
            <person name="Thomas B.C."/>
            <person name="Singh A."/>
            <person name="Wilkins M.J."/>
            <person name="Karaoz U."/>
            <person name="Brodie E.L."/>
            <person name="Williams K.H."/>
            <person name="Hubbard S.S."/>
            <person name="Banfield J.F."/>
        </authorList>
    </citation>
    <scope>NUCLEOTIDE SEQUENCE [LARGE SCALE GENOMIC DNA]</scope>
</reference>
<sequence>MICLIKFSLYIIHNKRTSATALCSIEAKNKLHLILIQIIKKVLEEFISFVFIPPSRNTLIVLLRYSFGGTGKIRDQSAEVFLFGGFPVGRQAGNSRRSVIKDSLIVRSGSFNIPNIYHSQMNLLEYIPL</sequence>
<evidence type="ECO:0000313" key="1">
    <source>
        <dbReference type="EMBL" id="OGK16955.1"/>
    </source>
</evidence>
<name>A0A1F7GDP0_9BACT</name>
<dbReference type="EMBL" id="MFZG01000015">
    <property type="protein sequence ID" value="OGK16955.1"/>
    <property type="molecule type" value="Genomic_DNA"/>
</dbReference>
<proteinExistence type="predicted"/>